<protein>
    <recommendedName>
        <fullName evidence="3">thiazole synthase</fullName>
        <ecNumber evidence="3">2.8.1.10</ecNumber>
    </recommendedName>
</protein>
<evidence type="ECO:0000256" key="3">
    <source>
        <dbReference type="ARBA" id="ARBA00011960"/>
    </source>
</evidence>
<keyword evidence="10" id="KW-1185">Reference proteome</keyword>
<comment type="catalytic activity">
    <reaction evidence="7">
        <text>[ThiS sulfur-carrier protein]-C-terminal-Gly-aminoethanethioate + 2-iminoacetate + 1-deoxy-D-xylulose 5-phosphate = [ThiS sulfur-carrier protein]-C-terminal Gly-Gly + 2-[(2R,5Z)-2-carboxy-4-methylthiazol-5(2H)-ylidene]ethyl phosphate + 2 H2O + H(+)</text>
        <dbReference type="Rhea" id="RHEA:26297"/>
        <dbReference type="Rhea" id="RHEA-COMP:12909"/>
        <dbReference type="Rhea" id="RHEA-COMP:19908"/>
        <dbReference type="ChEBI" id="CHEBI:15377"/>
        <dbReference type="ChEBI" id="CHEBI:15378"/>
        <dbReference type="ChEBI" id="CHEBI:57792"/>
        <dbReference type="ChEBI" id="CHEBI:62899"/>
        <dbReference type="ChEBI" id="CHEBI:77846"/>
        <dbReference type="ChEBI" id="CHEBI:90778"/>
        <dbReference type="ChEBI" id="CHEBI:232372"/>
        <dbReference type="EC" id="2.8.1.10"/>
    </reaction>
</comment>
<proteinExistence type="predicted"/>
<gene>
    <name evidence="9" type="ORF">ATZ36_08900</name>
</gene>
<keyword evidence="4" id="KW-0808">Transferase</keyword>
<keyword evidence="6" id="KW-0704">Schiff base</keyword>
<name>A0A1E5IGC0_ENDTX</name>
<dbReference type="InterPro" id="IPR013785">
    <property type="entry name" value="Aldolase_TIM"/>
</dbReference>
<evidence type="ECO:0000259" key="8">
    <source>
        <dbReference type="Pfam" id="PF05690"/>
    </source>
</evidence>
<dbReference type="SUPFAM" id="SSF110399">
    <property type="entry name" value="ThiG-like"/>
    <property type="match status" value="1"/>
</dbReference>
<comment type="function">
    <text evidence="1">Catalyzes the rearrangement of 1-deoxy-D-xylulose 5-phosphate (DXP) to produce the thiazole phosphate moiety of thiamine. Sulfur is provided by the thiocarboxylate moiety of the carrier protein ThiS. In vitro, sulfur can be provided by H(2)S.</text>
</comment>
<reference evidence="9 10" key="1">
    <citation type="submission" date="2015-11" db="EMBL/GenBank/DDBJ databases">
        <title>Evidence for parallel genomic evolution in an endosymbiosis of termite gut flagellates.</title>
        <authorList>
            <person name="Zheng H."/>
        </authorList>
    </citation>
    <scope>NUCLEOTIDE SEQUENCE [LARGE SCALE GENOMIC DNA]</scope>
    <source>
        <strain evidence="9 10">CET450</strain>
    </source>
</reference>
<dbReference type="EMBL" id="LNVX01000665">
    <property type="protein sequence ID" value="OEG69549.1"/>
    <property type="molecule type" value="Genomic_DNA"/>
</dbReference>
<evidence type="ECO:0000256" key="5">
    <source>
        <dbReference type="ARBA" id="ARBA00022977"/>
    </source>
</evidence>
<evidence type="ECO:0000256" key="2">
    <source>
        <dbReference type="ARBA" id="ARBA00004948"/>
    </source>
</evidence>
<dbReference type="EC" id="2.8.1.10" evidence="3"/>
<keyword evidence="5" id="KW-0784">Thiamine biosynthesis</keyword>
<evidence type="ECO:0000256" key="1">
    <source>
        <dbReference type="ARBA" id="ARBA00002834"/>
    </source>
</evidence>
<dbReference type="GO" id="GO:1990107">
    <property type="term" value="F:thiazole synthase activity"/>
    <property type="evidence" value="ECO:0007669"/>
    <property type="project" value="UniProtKB-EC"/>
</dbReference>
<evidence type="ECO:0000313" key="10">
    <source>
        <dbReference type="Proteomes" id="UP000095237"/>
    </source>
</evidence>
<dbReference type="GO" id="GO:0009229">
    <property type="term" value="P:thiamine diphosphate biosynthetic process"/>
    <property type="evidence" value="ECO:0007669"/>
    <property type="project" value="UniProtKB-UniPathway"/>
</dbReference>
<dbReference type="Gene3D" id="3.20.20.70">
    <property type="entry name" value="Aldolase class I"/>
    <property type="match status" value="1"/>
</dbReference>
<dbReference type="AlphaFoldDB" id="A0A1E5IGC0"/>
<evidence type="ECO:0000313" key="9">
    <source>
        <dbReference type="EMBL" id="OEG69549.1"/>
    </source>
</evidence>
<dbReference type="CDD" id="cd04728">
    <property type="entry name" value="ThiG"/>
    <property type="match status" value="1"/>
</dbReference>
<dbReference type="Proteomes" id="UP000095237">
    <property type="component" value="Unassembled WGS sequence"/>
</dbReference>
<sequence length="256" mass="27839">MNRDFFNIAGMELKSRIFIGSGKFSNNELIPEIIKSSQAQVMTVAVRRFDFQNPKENILSYLPENIHVMPNTSGARNADEAVRIAHVAKKAAKTDLIKIEIINDNKYLLPDNYQTAKACEILAKEGFKVFAYMNADLYAARDMQNAGATAVMPLGAPIGTNKGLKTKEMVRILIEEITTPIIVDAGIGKPSDACECMEMGCAAIMINTSISSSQNPVLMAEAFKDAVNAGRKAFLAKLGAVSDRAKASSPLTDFLN</sequence>
<dbReference type="PANTHER" id="PTHR34266:SF2">
    <property type="entry name" value="THIAZOLE SYNTHASE"/>
    <property type="match status" value="1"/>
</dbReference>
<evidence type="ECO:0000256" key="7">
    <source>
        <dbReference type="ARBA" id="ARBA00049897"/>
    </source>
</evidence>
<dbReference type="InterPro" id="IPR008867">
    <property type="entry name" value="ThiG"/>
</dbReference>
<comment type="pathway">
    <text evidence="2">Cofactor biosynthesis; thiamine diphosphate biosynthesis.</text>
</comment>
<dbReference type="UniPathway" id="UPA00060"/>
<organism evidence="9 10">
    <name type="scientific">Endomicrobium trichonymphae</name>
    <dbReference type="NCBI Taxonomy" id="1408204"/>
    <lineage>
        <taxon>Bacteria</taxon>
        <taxon>Pseudomonadati</taxon>
        <taxon>Elusimicrobiota</taxon>
        <taxon>Endomicrobiia</taxon>
        <taxon>Endomicrobiales</taxon>
        <taxon>Endomicrobiaceae</taxon>
        <taxon>Candidatus Endomicrobiellum</taxon>
    </lineage>
</organism>
<evidence type="ECO:0000256" key="6">
    <source>
        <dbReference type="ARBA" id="ARBA00023270"/>
    </source>
</evidence>
<comment type="caution">
    <text evidence="9">The sequence shown here is derived from an EMBL/GenBank/DDBJ whole genome shotgun (WGS) entry which is preliminary data.</text>
</comment>
<evidence type="ECO:0000256" key="4">
    <source>
        <dbReference type="ARBA" id="ARBA00022679"/>
    </source>
</evidence>
<dbReference type="InterPro" id="IPR033983">
    <property type="entry name" value="Thiazole_synthase_ThiG"/>
</dbReference>
<dbReference type="PANTHER" id="PTHR34266">
    <property type="entry name" value="THIAZOLE SYNTHASE"/>
    <property type="match status" value="1"/>
</dbReference>
<accession>A0A1E5IGC0</accession>
<dbReference type="Pfam" id="PF05690">
    <property type="entry name" value="ThiG"/>
    <property type="match status" value="1"/>
</dbReference>
<feature type="domain" description="Thiazole synthase ThiG" evidence="8">
    <location>
        <begin position="8"/>
        <end position="250"/>
    </location>
</feature>